<evidence type="ECO:0000256" key="7">
    <source>
        <dbReference type="ARBA" id="ARBA00023136"/>
    </source>
</evidence>
<evidence type="ECO:0000313" key="12">
    <source>
        <dbReference type="Proteomes" id="UP000823674"/>
    </source>
</evidence>
<sequence>MKSCLELGNPNIQGTTKPLHFLTVVSAPKKEKVPPPSSKPAKSGGGKQKKKKWSKGKQKEKVNNMVLFDQATYYKLLTEAPKFKLITPSILSDRMRINGSLARRAIRELMAKGVIRMVAAHSSQQIYTPQNQIRFLRRGLFRITRERKLSFILTIQLPNHQMDGGGDVATPVQKRAHEAWRVYKYYLDKTTPHSTYRWIGTLVVFLIYCLRVFSIHGFYIISYGLGIYLLNLLIGFLSPLVDPELDASDGGASLPTRGSDEFKPFIRRLPEFKYSMTKAFCIAFLMTFFSVFDVPVFWPILLCYWVVLFVLTMRRQISHMIKHKYIPFSIGKQKYSGRRSGAGSGGSRAD</sequence>
<comment type="subcellular location">
    <subcellularLocation>
        <location evidence="1">Membrane</location>
        <topology evidence="1">Multi-pass membrane protein</topology>
    </subcellularLocation>
</comment>
<dbReference type="PANTHER" id="PTHR10743">
    <property type="entry name" value="PROTEIN RER1"/>
    <property type="match status" value="1"/>
</dbReference>
<keyword evidence="6 10" id="KW-1133">Transmembrane helix</keyword>
<keyword evidence="4 10" id="KW-0812">Transmembrane</keyword>
<evidence type="ECO:0000256" key="5">
    <source>
        <dbReference type="ARBA" id="ARBA00022980"/>
    </source>
</evidence>
<evidence type="ECO:0000256" key="10">
    <source>
        <dbReference type="SAM" id="Phobius"/>
    </source>
</evidence>
<protein>
    <recommendedName>
        <fullName evidence="13">40S ribosomal protein S25</fullName>
    </recommendedName>
</protein>
<evidence type="ECO:0000256" key="1">
    <source>
        <dbReference type="ARBA" id="ARBA00004141"/>
    </source>
</evidence>
<comment type="similarity">
    <text evidence="2">Belongs to the RER1 family.</text>
</comment>
<feature type="transmembrane region" description="Helical" evidence="10">
    <location>
        <begin position="296"/>
        <end position="313"/>
    </location>
</feature>
<dbReference type="Proteomes" id="UP000823674">
    <property type="component" value="Chromosome A09"/>
</dbReference>
<feature type="transmembrane region" description="Helical" evidence="10">
    <location>
        <begin position="195"/>
        <end position="214"/>
    </location>
</feature>
<feature type="compositionally biased region" description="Basic residues" evidence="9">
    <location>
        <begin position="47"/>
        <end position="56"/>
    </location>
</feature>
<evidence type="ECO:0000313" key="11">
    <source>
        <dbReference type="EMBL" id="KAG5386848.1"/>
    </source>
</evidence>
<feature type="transmembrane region" description="Helical" evidence="10">
    <location>
        <begin position="220"/>
        <end position="241"/>
    </location>
</feature>
<dbReference type="Gene3D" id="3.30.63.20">
    <property type="match status" value="1"/>
</dbReference>
<keyword evidence="8" id="KW-0687">Ribonucleoprotein</keyword>
<dbReference type="Pfam" id="PF03248">
    <property type="entry name" value="Rer1"/>
    <property type="match status" value="1"/>
</dbReference>
<evidence type="ECO:0000256" key="4">
    <source>
        <dbReference type="ARBA" id="ARBA00022692"/>
    </source>
</evidence>
<gene>
    <name evidence="11" type="primary">A09p071730.1_BraROA</name>
    <name evidence="11" type="ORF">IGI04_038318</name>
</gene>
<dbReference type="EMBL" id="JADBGQ010000008">
    <property type="protein sequence ID" value="KAG5386848.1"/>
    <property type="molecule type" value="Genomic_DNA"/>
</dbReference>
<evidence type="ECO:0000256" key="2">
    <source>
        <dbReference type="ARBA" id="ARBA00006070"/>
    </source>
</evidence>
<keyword evidence="7 10" id="KW-0472">Membrane</keyword>
<dbReference type="InterPro" id="IPR004977">
    <property type="entry name" value="Ribosomal_eS25"/>
</dbReference>
<keyword evidence="12" id="KW-1185">Reference proteome</keyword>
<organism evidence="11 12">
    <name type="scientific">Brassica rapa subsp. trilocularis</name>
    <dbReference type="NCBI Taxonomy" id="1813537"/>
    <lineage>
        <taxon>Eukaryota</taxon>
        <taxon>Viridiplantae</taxon>
        <taxon>Streptophyta</taxon>
        <taxon>Embryophyta</taxon>
        <taxon>Tracheophyta</taxon>
        <taxon>Spermatophyta</taxon>
        <taxon>Magnoliopsida</taxon>
        <taxon>eudicotyledons</taxon>
        <taxon>Gunneridae</taxon>
        <taxon>Pentapetalae</taxon>
        <taxon>rosids</taxon>
        <taxon>malvids</taxon>
        <taxon>Brassicales</taxon>
        <taxon>Brassicaceae</taxon>
        <taxon>Brassiceae</taxon>
        <taxon>Brassica</taxon>
    </lineage>
</organism>
<keyword evidence="5" id="KW-0689">Ribosomal protein</keyword>
<reference evidence="11 12" key="1">
    <citation type="submission" date="2021-03" db="EMBL/GenBank/DDBJ databases">
        <authorList>
            <person name="King G.J."/>
            <person name="Bancroft I."/>
            <person name="Baten A."/>
            <person name="Bloomfield J."/>
            <person name="Borpatragohain P."/>
            <person name="He Z."/>
            <person name="Irish N."/>
            <person name="Irwin J."/>
            <person name="Liu K."/>
            <person name="Mauleon R.P."/>
            <person name="Moore J."/>
            <person name="Morris R."/>
            <person name="Ostergaard L."/>
            <person name="Wang B."/>
            <person name="Wells R."/>
        </authorList>
    </citation>
    <scope>NUCLEOTIDE SEQUENCE [LARGE SCALE GENOMIC DNA]</scope>
    <source>
        <strain evidence="11">R-o-18</strain>
        <tissue evidence="11">Leaf</tissue>
    </source>
</reference>
<dbReference type="InterPro" id="IPR004932">
    <property type="entry name" value="Rer1"/>
</dbReference>
<evidence type="ECO:0000256" key="6">
    <source>
        <dbReference type="ARBA" id="ARBA00022989"/>
    </source>
</evidence>
<evidence type="ECO:0008006" key="13">
    <source>
        <dbReference type="Google" id="ProtNLM"/>
    </source>
</evidence>
<proteinExistence type="inferred from homology"/>
<name>A0ABQ7LMN5_BRACM</name>
<evidence type="ECO:0000256" key="3">
    <source>
        <dbReference type="ARBA" id="ARBA00009106"/>
    </source>
</evidence>
<feature type="region of interest" description="Disordered" evidence="9">
    <location>
        <begin position="25"/>
        <end position="58"/>
    </location>
</feature>
<comment type="similarity">
    <text evidence="3">Belongs to the eukaryotic ribosomal protein eS25 family.</text>
</comment>
<accession>A0ABQ7LMN5</accession>
<evidence type="ECO:0000256" key="9">
    <source>
        <dbReference type="SAM" id="MobiDB-lite"/>
    </source>
</evidence>
<dbReference type="Pfam" id="PF03297">
    <property type="entry name" value="Ribosomal_S25"/>
    <property type="match status" value="1"/>
</dbReference>
<dbReference type="PANTHER" id="PTHR10743:SF13">
    <property type="entry name" value="PROTEIN RER1B"/>
    <property type="match status" value="1"/>
</dbReference>
<comment type="caution">
    <text evidence="11">The sequence shown here is derived from an EMBL/GenBank/DDBJ whole genome shotgun (WGS) entry which is preliminary data.</text>
</comment>
<evidence type="ECO:0000256" key="8">
    <source>
        <dbReference type="ARBA" id="ARBA00023274"/>
    </source>
</evidence>